<reference evidence="4 5" key="2">
    <citation type="submission" date="2024-02" db="EMBL/GenBank/DDBJ databases">
        <title>The Genome Sequence of Enterococcus sp. DIV0159.</title>
        <authorList>
            <person name="Earl A."/>
            <person name="Manson A."/>
            <person name="Gilmore M."/>
            <person name="Sanders J."/>
            <person name="Shea T."/>
            <person name="Howe W."/>
            <person name="Livny J."/>
            <person name="Cuomo C."/>
            <person name="Neafsey D."/>
            <person name="Birren B."/>
        </authorList>
    </citation>
    <scope>NUCLEOTIDE SEQUENCE [LARGE SCALE GENOMIC DNA]</scope>
    <source>
        <strain evidence="4 5">665A</strain>
    </source>
</reference>
<accession>A0ABV0EPL3</accession>
<evidence type="ECO:0000259" key="3">
    <source>
        <dbReference type="SMART" id="SM01007"/>
    </source>
</evidence>
<keyword evidence="1" id="KW-0479">Metal-binding</keyword>
<sequence length="213" mass="23032">MNYINERKRVLAVAVKSLEKGLIHGTSGNVSMRIEGEEKVIITPSGLPYDTLTPDQLPIVDLYGNVVEGDLKPSSETPLHTAVYRARKNVNGIVHTHSMYATIFSILGEDIPVMMPPASPYAPVPVAKFELPGSEELGQSVVDALGVDHLVVTMENHGLISCCPTIERALSGAEYVEETAQVAYLAKLINCMNPLPKEASDALRERALKGLAL</sequence>
<feature type="domain" description="Class II aldolase/adducin N-terminal" evidence="3">
    <location>
        <begin position="8"/>
        <end position="184"/>
    </location>
</feature>
<evidence type="ECO:0000256" key="1">
    <source>
        <dbReference type="ARBA" id="ARBA00022723"/>
    </source>
</evidence>
<protein>
    <submittedName>
        <fullName evidence="4">L-ribulose-5-phosphate 4-epimerase</fullName>
    </submittedName>
</protein>
<gene>
    <name evidence="4" type="ORF">JZO67_002520</name>
</gene>
<dbReference type="InterPro" id="IPR050197">
    <property type="entry name" value="Aldolase_class_II_sugar_metab"/>
</dbReference>
<dbReference type="RefSeq" id="WP_207701298.1">
    <property type="nucleotide sequence ID" value="NZ_JAFREL020000002.1"/>
</dbReference>
<dbReference type="InterPro" id="IPR001303">
    <property type="entry name" value="Aldolase_II/adducin_N"/>
</dbReference>
<proteinExistence type="predicted"/>
<keyword evidence="2" id="KW-0456">Lyase</keyword>
<dbReference type="Gene3D" id="3.40.225.10">
    <property type="entry name" value="Class II aldolase/adducin N-terminal domain"/>
    <property type="match status" value="1"/>
</dbReference>
<evidence type="ECO:0000313" key="5">
    <source>
        <dbReference type="Proteomes" id="UP000664357"/>
    </source>
</evidence>
<dbReference type="InterPro" id="IPR036409">
    <property type="entry name" value="Aldolase_II/adducin_N_sf"/>
</dbReference>
<reference evidence="4 5" key="1">
    <citation type="submission" date="2021-03" db="EMBL/GenBank/DDBJ databases">
        <authorList>
            <person name="Gilmore M.S."/>
            <person name="Schwartzman J."/>
            <person name="Van Tyne D."/>
            <person name="Martin M."/>
            <person name="Earl A.M."/>
            <person name="Manson A.L."/>
            <person name="Straub T."/>
            <person name="Salamzade R."/>
            <person name="Saavedra J."/>
            <person name="Lebreton F."/>
            <person name="Prichula J."/>
            <person name="Schaufler K."/>
            <person name="Gaca A."/>
            <person name="Sgardioli B."/>
            <person name="Wagenaar J."/>
            <person name="Strong T."/>
        </authorList>
    </citation>
    <scope>NUCLEOTIDE SEQUENCE [LARGE SCALE GENOMIC DNA]</scope>
    <source>
        <strain evidence="4 5">665A</strain>
    </source>
</reference>
<dbReference type="PANTHER" id="PTHR22789:SF0">
    <property type="entry name" value="3-OXO-TETRONATE 4-PHOSPHATE DECARBOXYLASE-RELATED"/>
    <property type="match status" value="1"/>
</dbReference>
<dbReference type="SMART" id="SM01007">
    <property type="entry name" value="Aldolase_II"/>
    <property type="match status" value="1"/>
</dbReference>
<evidence type="ECO:0000313" key="4">
    <source>
        <dbReference type="EMBL" id="MEO1770567.1"/>
    </source>
</evidence>
<comment type="caution">
    <text evidence="4">The sequence shown here is derived from an EMBL/GenBank/DDBJ whole genome shotgun (WGS) entry which is preliminary data.</text>
</comment>
<name>A0ABV0EPL3_9ENTE</name>
<keyword evidence="5" id="KW-1185">Reference proteome</keyword>
<dbReference type="EMBL" id="JAFREL020000002">
    <property type="protein sequence ID" value="MEO1770567.1"/>
    <property type="molecule type" value="Genomic_DNA"/>
</dbReference>
<dbReference type="Pfam" id="PF00596">
    <property type="entry name" value="Aldolase_II"/>
    <property type="match status" value="1"/>
</dbReference>
<organism evidence="4 5">
    <name type="scientific">Candidatus Enterococcus ferrettii</name>
    <dbReference type="NCBI Taxonomy" id="2815324"/>
    <lineage>
        <taxon>Bacteria</taxon>
        <taxon>Bacillati</taxon>
        <taxon>Bacillota</taxon>
        <taxon>Bacilli</taxon>
        <taxon>Lactobacillales</taxon>
        <taxon>Enterococcaceae</taxon>
        <taxon>Enterococcus</taxon>
    </lineage>
</organism>
<dbReference type="Proteomes" id="UP000664357">
    <property type="component" value="Unassembled WGS sequence"/>
</dbReference>
<evidence type="ECO:0000256" key="2">
    <source>
        <dbReference type="ARBA" id="ARBA00023239"/>
    </source>
</evidence>
<dbReference type="SUPFAM" id="SSF53639">
    <property type="entry name" value="AraD/HMP-PK domain-like"/>
    <property type="match status" value="1"/>
</dbReference>
<dbReference type="PANTHER" id="PTHR22789">
    <property type="entry name" value="FUCULOSE PHOSPHATE ALDOLASE"/>
    <property type="match status" value="1"/>
</dbReference>